<dbReference type="Pfam" id="PF04209">
    <property type="entry name" value="HgmA_C"/>
    <property type="match status" value="1"/>
</dbReference>
<evidence type="ECO:0000256" key="6">
    <source>
        <dbReference type="ARBA" id="ARBA00022964"/>
    </source>
</evidence>
<gene>
    <name evidence="11" type="ORF">Daus18300_010747</name>
</gene>
<feature type="domain" description="Homogentisate 1,2-dioxygenase C-terminal" evidence="9">
    <location>
        <begin position="287"/>
        <end position="442"/>
    </location>
</feature>
<dbReference type="PANTHER" id="PTHR11056">
    <property type="entry name" value="HOMOGENTISATE 1,2-DIOXYGENASE"/>
    <property type="match status" value="1"/>
</dbReference>
<comment type="caution">
    <text evidence="11">The sequence shown here is derived from an EMBL/GenBank/DDBJ whole genome shotgun (WGS) entry which is preliminary data.</text>
</comment>
<evidence type="ECO:0000256" key="7">
    <source>
        <dbReference type="ARBA" id="ARBA00023002"/>
    </source>
</evidence>
<dbReference type="InterPro" id="IPR046452">
    <property type="entry name" value="HgmA_N"/>
</dbReference>
<dbReference type="InterPro" id="IPR014710">
    <property type="entry name" value="RmlC-like_jellyroll"/>
</dbReference>
<evidence type="ECO:0000256" key="1">
    <source>
        <dbReference type="ARBA" id="ARBA00001962"/>
    </source>
</evidence>
<keyword evidence="12" id="KW-1185">Reference proteome</keyword>
<evidence type="ECO:0000256" key="4">
    <source>
        <dbReference type="ARBA" id="ARBA00013127"/>
    </source>
</evidence>
<dbReference type="CDD" id="cd07000">
    <property type="entry name" value="cupin_HGO_N"/>
    <property type="match status" value="1"/>
</dbReference>
<dbReference type="Gene3D" id="2.60.120.10">
    <property type="entry name" value="Jelly Rolls"/>
    <property type="match status" value="1"/>
</dbReference>
<dbReference type="InterPro" id="IPR005708">
    <property type="entry name" value="Homogentis_dOase"/>
</dbReference>
<comment type="cofactor">
    <cofactor evidence="1">
        <name>Fe cation</name>
        <dbReference type="ChEBI" id="CHEBI:24875"/>
    </cofactor>
</comment>
<name>A0ABR3W914_9PEZI</name>
<dbReference type="EMBL" id="JAWRVE010000122">
    <property type="protein sequence ID" value="KAL1856375.1"/>
    <property type="molecule type" value="Genomic_DNA"/>
</dbReference>
<sequence>MPSTAFRFPEKYTYQNGFGSYHETESVKGALPIGQNSPQKPPLGLYAEKLSGTAFTAPRQQNQQTWLYRILPSAAHSAFERVPEDGTAVSAKPQNLHHIPNQMRWNPFDLDDSSDWVTGLRHVAGAGDPTVKSGIGIMIFAAGKDMGQHSAFSSGDGDFLIVPQHGVLDIQTELGRLLVRPNEIAVIPRGIRYRVTLPEGPARGYILETYEQHHFTLPELGPIGSNGLANARDFQAPVASYETDTENDWEILIKYANKTYQAFQHHTPFDVVAWHGLYYPYKYDLGRFNVIGSTSFDHPDPSIYTVLTAQSALPGTAVADFVIFPPRWLVAEDTFRPPWYHRNTMSEFMGLVSGDYDAKTGGGFRPAGASLHNVMASHGPDADTHQRASDAELRPAKVGEGSMAFMFESSLMVGVTDWGLEHCKKLQEDYNAHSWVPLKPHFVPPKENGQENLTQ</sequence>
<keyword evidence="5" id="KW-0479">Metal-binding</keyword>
<dbReference type="InterPro" id="IPR046451">
    <property type="entry name" value="HgmA_C"/>
</dbReference>
<feature type="domain" description="Homogentisate 1,2-dioxygenase N-terminal" evidence="10">
    <location>
        <begin position="13"/>
        <end position="285"/>
    </location>
</feature>
<evidence type="ECO:0000256" key="8">
    <source>
        <dbReference type="ARBA" id="ARBA00023004"/>
    </source>
</evidence>
<evidence type="ECO:0000256" key="5">
    <source>
        <dbReference type="ARBA" id="ARBA00022723"/>
    </source>
</evidence>
<organism evidence="11 12">
    <name type="scientific">Diaporthe australafricana</name>
    <dbReference type="NCBI Taxonomy" id="127596"/>
    <lineage>
        <taxon>Eukaryota</taxon>
        <taxon>Fungi</taxon>
        <taxon>Dikarya</taxon>
        <taxon>Ascomycota</taxon>
        <taxon>Pezizomycotina</taxon>
        <taxon>Sordariomycetes</taxon>
        <taxon>Sordariomycetidae</taxon>
        <taxon>Diaporthales</taxon>
        <taxon>Diaporthaceae</taxon>
        <taxon>Diaporthe</taxon>
    </lineage>
</organism>
<dbReference type="InterPro" id="IPR011051">
    <property type="entry name" value="RmlC_Cupin_sf"/>
</dbReference>
<evidence type="ECO:0000313" key="11">
    <source>
        <dbReference type="EMBL" id="KAL1856375.1"/>
    </source>
</evidence>
<protein>
    <recommendedName>
        <fullName evidence="4">homogentisate 1,2-dioxygenase</fullName>
        <ecNumber evidence="4">1.13.11.5</ecNumber>
    </recommendedName>
</protein>
<evidence type="ECO:0000256" key="3">
    <source>
        <dbReference type="ARBA" id="ARBA00007757"/>
    </source>
</evidence>
<dbReference type="Proteomes" id="UP001583177">
    <property type="component" value="Unassembled WGS sequence"/>
</dbReference>
<keyword evidence="8" id="KW-0408">Iron</keyword>
<comment type="pathway">
    <text evidence="2">Amino-acid degradation; L-phenylalanine degradation; acetoacetate and fumarate from L-phenylalanine: step 4/6.</text>
</comment>
<keyword evidence="6" id="KW-0223">Dioxygenase</keyword>
<evidence type="ECO:0000313" key="12">
    <source>
        <dbReference type="Proteomes" id="UP001583177"/>
    </source>
</evidence>
<proteinExistence type="inferred from homology"/>
<dbReference type="Pfam" id="PF20510">
    <property type="entry name" value="HgmA_N"/>
    <property type="match status" value="1"/>
</dbReference>
<evidence type="ECO:0000256" key="2">
    <source>
        <dbReference type="ARBA" id="ARBA00004704"/>
    </source>
</evidence>
<dbReference type="SUPFAM" id="SSF51182">
    <property type="entry name" value="RmlC-like cupins"/>
    <property type="match status" value="1"/>
</dbReference>
<keyword evidence="7" id="KW-0560">Oxidoreductase</keyword>
<dbReference type="NCBIfam" id="TIGR01015">
    <property type="entry name" value="hmgA"/>
    <property type="match status" value="1"/>
</dbReference>
<accession>A0ABR3W914</accession>
<comment type="similarity">
    <text evidence="3">Belongs to the homogentisate dioxygenase family.</text>
</comment>
<evidence type="ECO:0000259" key="9">
    <source>
        <dbReference type="Pfam" id="PF04209"/>
    </source>
</evidence>
<evidence type="ECO:0000259" key="10">
    <source>
        <dbReference type="Pfam" id="PF20510"/>
    </source>
</evidence>
<dbReference type="EC" id="1.13.11.5" evidence="4"/>
<reference evidence="11 12" key="1">
    <citation type="journal article" date="2024" name="IMA Fungus">
        <title>IMA Genome - F19 : A genome assembly and annotation guide to empower mycologists, including annotated draft genome sequences of Ceratocystis pirilliformis, Diaporthe australafricana, Fusarium ophioides, Paecilomyces lecythidis, and Sporothrix stenoceras.</title>
        <authorList>
            <person name="Aylward J."/>
            <person name="Wilson A.M."/>
            <person name="Visagie C.M."/>
            <person name="Spraker J."/>
            <person name="Barnes I."/>
            <person name="Buitendag C."/>
            <person name="Ceriani C."/>
            <person name="Del Mar Angel L."/>
            <person name="du Plessis D."/>
            <person name="Fuchs T."/>
            <person name="Gasser K."/>
            <person name="Kramer D."/>
            <person name="Li W."/>
            <person name="Munsamy K."/>
            <person name="Piso A."/>
            <person name="Price J.L."/>
            <person name="Sonnekus B."/>
            <person name="Thomas C."/>
            <person name="van der Nest A."/>
            <person name="van Dijk A."/>
            <person name="van Heerden A."/>
            <person name="van Vuuren N."/>
            <person name="Yilmaz N."/>
            <person name="Duong T.A."/>
            <person name="van der Merwe N.A."/>
            <person name="Wingfield M.J."/>
            <person name="Wingfield B.D."/>
        </authorList>
    </citation>
    <scope>NUCLEOTIDE SEQUENCE [LARGE SCALE GENOMIC DNA]</scope>
    <source>
        <strain evidence="11 12">CMW 18300</strain>
    </source>
</reference>
<dbReference type="PANTHER" id="PTHR11056:SF0">
    <property type="entry name" value="HOMOGENTISATE 1,2-DIOXYGENASE"/>
    <property type="match status" value="1"/>
</dbReference>